<evidence type="ECO:0000256" key="3">
    <source>
        <dbReference type="ARBA" id="ARBA00030602"/>
    </source>
</evidence>
<dbReference type="EMBL" id="JARJCW010000003">
    <property type="protein sequence ID" value="KAJ7227221.1"/>
    <property type="molecule type" value="Genomic_DNA"/>
</dbReference>
<evidence type="ECO:0000256" key="1">
    <source>
        <dbReference type="ARBA" id="ARBA00008861"/>
    </source>
</evidence>
<comment type="caution">
    <text evidence="5">The sequence shown here is derived from an EMBL/GenBank/DDBJ whole genome shotgun (WGS) entry which is preliminary data.</text>
</comment>
<feature type="domain" description="Gamma-glutamylcyclotransferase AIG2-like" evidence="4">
    <location>
        <begin position="4"/>
        <end position="102"/>
    </location>
</feature>
<gene>
    <name evidence="5" type="ORF">GGX14DRAFT_348174</name>
</gene>
<dbReference type="InterPro" id="IPR036568">
    <property type="entry name" value="GGCT-like_sf"/>
</dbReference>
<dbReference type="GO" id="GO:0016740">
    <property type="term" value="F:transferase activity"/>
    <property type="evidence" value="ECO:0007669"/>
    <property type="project" value="UniProtKB-KW"/>
</dbReference>
<name>A0AAD7E4K9_9AGAR</name>
<dbReference type="Proteomes" id="UP001219525">
    <property type="component" value="Unassembled WGS sequence"/>
</dbReference>
<evidence type="ECO:0000259" key="4">
    <source>
        <dbReference type="Pfam" id="PF06094"/>
    </source>
</evidence>
<dbReference type="SUPFAM" id="SSF110857">
    <property type="entry name" value="Gamma-glutamyl cyclotransferase-like"/>
    <property type="match status" value="1"/>
</dbReference>
<dbReference type="InterPro" id="IPR009288">
    <property type="entry name" value="AIG2-like_dom"/>
</dbReference>
<dbReference type="PANTHER" id="PTHR31544:SF2">
    <property type="entry name" value="AIG2-LIKE PROTEIN D"/>
    <property type="match status" value="1"/>
</dbReference>
<evidence type="ECO:0000256" key="2">
    <source>
        <dbReference type="ARBA" id="ARBA00022679"/>
    </source>
</evidence>
<sequence length="175" mass="19457">MSAFFYGTLMHPEILKRVIGNDGSHLYICPAVLLEFTRHRIKGADYPGIVPYATGLRVLFDDELDRKACSVRGTMVTGLTASDIALLDTFEGDEYTKKTVHLHPLAELVALADHKMTVSAPATPLPPDAELRAPVEVDTYVYNDISALMRDVWDFDDFVAKNAWKWYGPGARARG</sequence>
<keyword evidence="6" id="KW-1185">Reference proteome</keyword>
<dbReference type="PANTHER" id="PTHR31544">
    <property type="entry name" value="AIG2-LIKE PROTEIN D"/>
    <property type="match status" value="1"/>
</dbReference>
<dbReference type="AlphaFoldDB" id="A0AAD7E4K9"/>
<dbReference type="Gene3D" id="3.10.490.10">
    <property type="entry name" value="Gamma-glutamyl cyclotransferase-like"/>
    <property type="match status" value="1"/>
</dbReference>
<evidence type="ECO:0000313" key="5">
    <source>
        <dbReference type="EMBL" id="KAJ7227221.1"/>
    </source>
</evidence>
<dbReference type="InterPro" id="IPR013024">
    <property type="entry name" value="GGCT-like"/>
</dbReference>
<dbReference type="CDD" id="cd06661">
    <property type="entry name" value="GGCT_like"/>
    <property type="match status" value="1"/>
</dbReference>
<protein>
    <recommendedName>
        <fullName evidence="3">Putative gamma-glutamylcyclotransferase</fullName>
    </recommendedName>
</protein>
<comment type="similarity">
    <text evidence="1">Belongs to the gamma-glutamylcyclotransferase family.</text>
</comment>
<reference evidence="5" key="1">
    <citation type="submission" date="2023-03" db="EMBL/GenBank/DDBJ databases">
        <title>Massive genome expansion in bonnet fungi (Mycena s.s.) driven by repeated elements and novel gene families across ecological guilds.</title>
        <authorList>
            <consortium name="Lawrence Berkeley National Laboratory"/>
            <person name="Harder C.B."/>
            <person name="Miyauchi S."/>
            <person name="Viragh M."/>
            <person name="Kuo A."/>
            <person name="Thoen E."/>
            <person name="Andreopoulos B."/>
            <person name="Lu D."/>
            <person name="Skrede I."/>
            <person name="Drula E."/>
            <person name="Henrissat B."/>
            <person name="Morin E."/>
            <person name="Kohler A."/>
            <person name="Barry K."/>
            <person name="LaButti K."/>
            <person name="Morin E."/>
            <person name="Salamov A."/>
            <person name="Lipzen A."/>
            <person name="Mereny Z."/>
            <person name="Hegedus B."/>
            <person name="Baldrian P."/>
            <person name="Stursova M."/>
            <person name="Weitz H."/>
            <person name="Taylor A."/>
            <person name="Grigoriev I.V."/>
            <person name="Nagy L.G."/>
            <person name="Martin F."/>
            <person name="Kauserud H."/>
        </authorList>
    </citation>
    <scope>NUCLEOTIDE SEQUENCE</scope>
    <source>
        <strain evidence="5">9144</strain>
    </source>
</reference>
<evidence type="ECO:0000313" key="6">
    <source>
        <dbReference type="Proteomes" id="UP001219525"/>
    </source>
</evidence>
<proteinExistence type="inferred from homology"/>
<organism evidence="5 6">
    <name type="scientific">Mycena pura</name>
    <dbReference type="NCBI Taxonomy" id="153505"/>
    <lineage>
        <taxon>Eukaryota</taxon>
        <taxon>Fungi</taxon>
        <taxon>Dikarya</taxon>
        <taxon>Basidiomycota</taxon>
        <taxon>Agaricomycotina</taxon>
        <taxon>Agaricomycetes</taxon>
        <taxon>Agaricomycetidae</taxon>
        <taxon>Agaricales</taxon>
        <taxon>Marasmiineae</taxon>
        <taxon>Mycenaceae</taxon>
        <taxon>Mycena</taxon>
    </lineage>
</organism>
<accession>A0AAD7E4K9</accession>
<dbReference type="InterPro" id="IPR045038">
    <property type="entry name" value="AIG2-like"/>
</dbReference>
<keyword evidence="2" id="KW-0808">Transferase</keyword>
<dbReference type="Pfam" id="PF06094">
    <property type="entry name" value="GGACT"/>
    <property type="match status" value="1"/>
</dbReference>